<dbReference type="Proteomes" id="UP001218218">
    <property type="component" value="Unassembled WGS sequence"/>
</dbReference>
<feature type="non-terminal residue" evidence="1">
    <location>
        <position position="53"/>
    </location>
</feature>
<accession>A0AAD6ZL48</accession>
<comment type="caution">
    <text evidence="1">The sequence shown here is derived from an EMBL/GenBank/DDBJ whole genome shotgun (WGS) entry which is preliminary data.</text>
</comment>
<gene>
    <name evidence="1" type="ORF">DFH08DRAFT_627612</name>
</gene>
<protein>
    <submittedName>
        <fullName evidence="1">Uncharacterized protein</fullName>
    </submittedName>
</protein>
<organism evidence="1 2">
    <name type="scientific">Mycena albidolilacea</name>
    <dbReference type="NCBI Taxonomy" id="1033008"/>
    <lineage>
        <taxon>Eukaryota</taxon>
        <taxon>Fungi</taxon>
        <taxon>Dikarya</taxon>
        <taxon>Basidiomycota</taxon>
        <taxon>Agaricomycotina</taxon>
        <taxon>Agaricomycetes</taxon>
        <taxon>Agaricomycetidae</taxon>
        <taxon>Agaricales</taxon>
        <taxon>Marasmiineae</taxon>
        <taxon>Mycenaceae</taxon>
        <taxon>Mycena</taxon>
    </lineage>
</organism>
<sequence length="53" mass="6232">FLVYQISDTQHIIMDNMIDKDVLIPNEFIRDTDFDIIGWYAVHRGHALSIPED</sequence>
<evidence type="ECO:0000313" key="1">
    <source>
        <dbReference type="EMBL" id="KAJ7327613.1"/>
    </source>
</evidence>
<keyword evidence="2" id="KW-1185">Reference proteome</keyword>
<feature type="non-terminal residue" evidence="1">
    <location>
        <position position="1"/>
    </location>
</feature>
<proteinExistence type="predicted"/>
<reference evidence="1" key="1">
    <citation type="submission" date="2023-03" db="EMBL/GenBank/DDBJ databases">
        <title>Massive genome expansion in bonnet fungi (Mycena s.s.) driven by repeated elements and novel gene families across ecological guilds.</title>
        <authorList>
            <consortium name="Lawrence Berkeley National Laboratory"/>
            <person name="Harder C.B."/>
            <person name="Miyauchi S."/>
            <person name="Viragh M."/>
            <person name="Kuo A."/>
            <person name="Thoen E."/>
            <person name="Andreopoulos B."/>
            <person name="Lu D."/>
            <person name="Skrede I."/>
            <person name="Drula E."/>
            <person name="Henrissat B."/>
            <person name="Morin E."/>
            <person name="Kohler A."/>
            <person name="Barry K."/>
            <person name="LaButti K."/>
            <person name="Morin E."/>
            <person name="Salamov A."/>
            <person name="Lipzen A."/>
            <person name="Mereny Z."/>
            <person name="Hegedus B."/>
            <person name="Baldrian P."/>
            <person name="Stursova M."/>
            <person name="Weitz H."/>
            <person name="Taylor A."/>
            <person name="Grigoriev I.V."/>
            <person name="Nagy L.G."/>
            <person name="Martin F."/>
            <person name="Kauserud H."/>
        </authorList>
    </citation>
    <scope>NUCLEOTIDE SEQUENCE</scope>
    <source>
        <strain evidence="1">CBHHK002</strain>
    </source>
</reference>
<dbReference type="AlphaFoldDB" id="A0AAD6ZL48"/>
<name>A0AAD6ZL48_9AGAR</name>
<evidence type="ECO:0000313" key="2">
    <source>
        <dbReference type="Proteomes" id="UP001218218"/>
    </source>
</evidence>
<dbReference type="EMBL" id="JARIHO010000041">
    <property type="protein sequence ID" value="KAJ7327613.1"/>
    <property type="molecule type" value="Genomic_DNA"/>
</dbReference>